<sequence length="90" mass="9310">MLKTTATNSLRKAESTLWEDLSDAEAQSLSGGLTSTVSGGIVLFSLQSLPPTISSTSNNQITTTTTSTITPSVQATLVLTPTPSLTIRLG</sequence>
<comment type="caution">
    <text evidence="1">The sequence shown here is derived from an EMBL/GenBank/DDBJ whole genome shotgun (WGS) entry which is preliminary data.</text>
</comment>
<protein>
    <submittedName>
        <fullName evidence="1">Uncharacterized protein</fullName>
    </submittedName>
</protein>
<reference evidence="1" key="1">
    <citation type="submission" date="2020-09" db="EMBL/GenBank/DDBJ databases">
        <title>Iningainema tapete sp. nov. (Scytonemataceae, Cyanobacteria) from greenhouses in central Florida (USA) produces two types of nodularin with biosynthetic potential for microcystin-LR and anabaenopeptins.</title>
        <authorList>
            <person name="Berthold D.E."/>
            <person name="Lefler F.W."/>
            <person name="Huang I.-S."/>
            <person name="Abdulla H."/>
            <person name="Zimba P.V."/>
            <person name="Laughinghouse H.D. IV."/>
        </authorList>
    </citation>
    <scope>NUCLEOTIDE SEQUENCE</scope>
    <source>
        <strain evidence="1">BLCCT55</strain>
    </source>
</reference>
<name>A0A8J6XLS6_9CYAN</name>
<evidence type="ECO:0000313" key="2">
    <source>
        <dbReference type="Proteomes" id="UP000629098"/>
    </source>
</evidence>
<accession>A0A8J6XLS6</accession>
<dbReference type="EMBL" id="JACXAE010000106">
    <property type="protein sequence ID" value="MBD2777143.1"/>
    <property type="molecule type" value="Genomic_DNA"/>
</dbReference>
<organism evidence="1 2">
    <name type="scientific">Iningainema tapete BLCC-T55</name>
    <dbReference type="NCBI Taxonomy" id="2748662"/>
    <lineage>
        <taxon>Bacteria</taxon>
        <taxon>Bacillati</taxon>
        <taxon>Cyanobacteriota</taxon>
        <taxon>Cyanophyceae</taxon>
        <taxon>Nostocales</taxon>
        <taxon>Scytonemataceae</taxon>
        <taxon>Iningainema tapete</taxon>
    </lineage>
</organism>
<evidence type="ECO:0000313" key="1">
    <source>
        <dbReference type="EMBL" id="MBD2777143.1"/>
    </source>
</evidence>
<dbReference type="Proteomes" id="UP000629098">
    <property type="component" value="Unassembled WGS sequence"/>
</dbReference>
<dbReference type="AlphaFoldDB" id="A0A8J6XLS6"/>
<proteinExistence type="predicted"/>
<keyword evidence="2" id="KW-1185">Reference proteome</keyword>
<dbReference type="RefSeq" id="WP_190836216.1">
    <property type="nucleotide sequence ID" value="NZ_CAWPPI010000106.1"/>
</dbReference>
<gene>
    <name evidence="1" type="ORF">ICL16_35150</name>
</gene>